<dbReference type="EC" id="6.2.1.44" evidence="4"/>
<dbReference type="InterPro" id="IPR045851">
    <property type="entry name" value="AMP-bd_C_sf"/>
</dbReference>
<dbReference type="NCBIfam" id="NF004837">
    <property type="entry name" value="PRK06187.1"/>
    <property type="match status" value="1"/>
</dbReference>
<dbReference type="InterPro" id="IPR025110">
    <property type="entry name" value="AMP-bd_C"/>
</dbReference>
<proteinExistence type="inferred from homology"/>
<evidence type="ECO:0000256" key="1">
    <source>
        <dbReference type="ARBA" id="ARBA00006432"/>
    </source>
</evidence>
<evidence type="ECO:0000259" key="7">
    <source>
        <dbReference type="Pfam" id="PF13193"/>
    </source>
</evidence>
<dbReference type="InterPro" id="IPR000873">
    <property type="entry name" value="AMP-dep_synth/lig_dom"/>
</dbReference>
<keyword evidence="2 8" id="KW-0436">Ligase</keyword>
<evidence type="ECO:0000313" key="9">
    <source>
        <dbReference type="Proteomes" id="UP000676951"/>
    </source>
</evidence>
<keyword evidence="9" id="KW-1185">Reference proteome</keyword>
<dbReference type="GO" id="GO:0016878">
    <property type="term" value="F:acid-thiol ligase activity"/>
    <property type="evidence" value="ECO:0007669"/>
    <property type="project" value="UniProtKB-ARBA"/>
</dbReference>
<dbReference type="Pfam" id="PF00501">
    <property type="entry name" value="AMP-binding"/>
    <property type="match status" value="1"/>
</dbReference>
<organism evidence="8 9">
    <name type="scientific">Bradyrhizobium sediminis</name>
    <dbReference type="NCBI Taxonomy" id="2840469"/>
    <lineage>
        <taxon>Bacteria</taxon>
        <taxon>Pseudomonadati</taxon>
        <taxon>Pseudomonadota</taxon>
        <taxon>Alphaproteobacteria</taxon>
        <taxon>Hyphomicrobiales</taxon>
        <taxon>Nitrobacteraceae</taxon>
        <taxon>Bradyrhizobium</taxon>
    </lineage>
</organism>
<dbReference type="Proteomes" id="UP000676951">
    <property type="component" value="Chromosome"/>
</dbReference>
<evidence type="ECO:0000256" key="5">
    <source>
        <dbReference type="ARBA" id="ARBA00067668"/>
    </source>
</evidence>
<protein>
    <recommendedName>
        <fullName evidence="5">3-methylmercaptopropionyl-CoA ligase</fullName>
        <ecNumber evidence="4">6.2.1.44</ecNumber>
    </recommendedName>
</protein>
<dbReference type="FunFam" id="3.30.300.30:FF:000008">
    <property type="entry name" value="2,3-dihydroxybenzoate-AMP ligase"/>
    <property type="match status" value="1"/>
</dbReference>
<reference evidence="8 9" key="1">
    <citation type="submission" date="2021-06" db="EMBL/GenBank/DDBJ databases">
        <title>Bradyrhizobium sp. S2-11-4 Genome sequencing.</title>
        <authorList>
            <person name="Jin L."/>
        </authorList>
    </citation>
    <scope>NUCLEOTIDE SEQUENCE [LARGE SCALE GENOMIC DNA]</scope>
    <source>
        <strain evidence="8 9">S2-11-4</strain>
    </source>
</reference>
<comment type="similarity">
    <text evidence="1">Belongs to the ATP-dependent AMP-binding enzyme family.</text>
</comment>
<feature type="domain" description="AMP-binding enzyme C-terminal" evidence="7">
    <location>
        <begin position="423"/>
        <end position="499"/>
    </location>
</feature>
<dbReference type="InterPro" id="IPR020845">
    <property type="entry name" value="AMP-binding_CS"/>
</dbReference>
<evidence type="ECO:0000259" key="6">
    <source>
        <dbReference type="Pfam" id="PF00501"/>
    </source>
</evidence>
<dbReference type="RefSeq" id="WP_215606269.1">
    <property type="nucleotide sequence ID" value="NZ_CP076136.1"/>
</dbReference>
<evidence type="ECO:0000313" key="8">
    <source>
        <dbReference type="EMBL" id="QWG25544.1"/>
    </source>
</evidence>
<dbReference type="PROSITE" id="PS00455">
    <property type="entry name" value="AMP_BINDING"/>
    <property type="match status" value="1"/>
</dbReference>
<dbReference type="AlphaFoldDB" id="A0A975RZJ3"/>
<dbReference type="PANTHER" id="PTHR43767:SF1">
    <property type="entry name" value="NONRIBOSOMAL PEPTIDE SYNTHASE PES1 (EUROFUNG)-RELATED"/>
    <property type="match status" value="1"/>
</dbReference>
<evidence type="ECO:0000256" key="4">
    <source>
        <dbReference type="ARBA" id="ARBA00066616"/>
    </source>
</evidence>
<dbReference type="PANTHER" id="PTHR43767">
    <property type="entry name" value="LONG-CHAIN-FATTY-ACID--COA LIGASE"/>
    <property type="match status" value="1"/>
</dbReference>
<feature type="domain" description="AMP-dependent synthetase/ligase" evidence="6">
    <location>
        <begin position="10"/>
        <end position="373"/>
    </location>
</feature>
<dbReference type="Pfam" id="PF13193">
    <property type="entry name" value="AMP-binding_C"/>
    <property type="match status" value="1"/>
</dbReference>
<dbReference type="InterPro" id="IPR050237">
    <property type="entry name" value="ATP-dep_AMP-bd_enzyme"/>
</dbReference>
<dbReference type="EMBL" id="CP076136">
    <property type="protein sequence ID" value="QWG25544.1"/>
    <property type="molecule type" value="Genomic_DNA"/>
</dbReference>
<dbReference type="CDD" id="cd17631">
    <property type="entry name" value="FACL_FadD13-like"/>
    <property type="match status" value="1"/>
</dbReference>
<name>A0A975RZJ3_9BRAD</name>
<dbReference type="Gene3D" id="3.30.300.30">
    <property type="match status" value="1"/>
</dbReference>
<evidence type="ECO:0000256" key="3">
    <source>
        <dbReference type="ARBA" id="ARBA00051915"/>
    </source>
</evidence>
<accession>A0A975RZJ3</accession>
<comment type="catalytic activity">
    <reaction evidence="3">
        <text>3-(methylsulfanyl)propanoate + ATP + CoA = 3-(methylsulfanyl)propanoyl-CoA + AMP + diphosphate</text>
        <dbReference type="Rhea" id="RHEA:43052"/>
        <dbReference type="ChEBI" id="CHEBI:30616"/>
        <dbReference type="ChEBI" id="CHEBI:33019"/>
        <dbReference type="ChEBI" id="CHEBI:49016"/>
        <dbReference type="ChEBI" id="CHEBI:57287"/>
        <dbReference type="ChEBI" id="CHEBI:82815"/>
        <dbReference type="ChEBI" id="CHEBI:456215"/>
        <dbReference type="EC" id="6.2.1.44"/>
    </reaction>
    <physiologicalReaction direction="left-to-right" evidence="3">
        <dbReference type="Rhea" id="RHEA:43053"/>
    </physiologicalReaction>
</comment>
<sequence length="523" mass="56514">MNVTQGLRRVLQTNREGIATVDGDRRRTWREIGERVARLAGGLQQLGVKRGDRVAVLMLNSDRYLELYLGIPWAGAVIVPTNIRWSHAEIEDSLHDCRASVLVVDKAFAAMGVELAKAVSMKLIYADDDQGPSEAQHYEKLIAASAPVPDAMASREDLAGIFYTGGTTGRSKGVMLSHANIACNALHMLSEGLLPDGTVYLNAAPMFHLANGSAMFASLIGGGTNVIIRTFSPELVIAAIEKEKVTATLLVPTMIQMLTDHPAFKTADLSSLKRIMYGASPISEALLNRAMAGMPGTAFHQLYGMTELSPLATHLNWEQHTSEDAKKKNRQRACGRAAIGCEVRIVDADHKPVGTGVVGEVAVRGDNVMMGYWERPEETAKAVIDGWMHTGDGGYMDDEGFVYLVDRVKDMIISGGENVYSMEVENVIAQHPAVSQCAVIGIPSEQWGETVHAFVIPKAGASVNAAEIIAFCKERIAGYKCPRSVDVRTEPFPLSGAGKVLKRELRRLHAEDGAPVQAKAKAG</sequence>
<gene>
    <name evidence="8" type="ORF">KMZ93_12035</name>
</gene>
<dbReference type="Gene3D" id="3.40.50.12780">
    <property type="entry name" value="N-terminal domain of ligase-like"/>
    <property type="match status" value="1"/>
</dbReference>
<dbReference type="SUPFAM" id="SSF56801">
    <property type="entry name" value="Acetyl-CoA synthetase-like"/>
    <property type="match status" value="1"/>
</dbReference>
<evidence type="ECO:0000256" key="2">
    <source>
        <dbReference type="ARBA" id="ARBA00022598"/>
    </source>
</evidence>
<dbReference type="InterPro" id="IPR042099">
    <property type="entry name" value="ANL_N_sf"/>
</dbReference>